<comment type="similarity">
    <text evidence="1">Belongs to the SDA1 family.</text>
</comment>
<comment type="function">
    <text evidence="1">Required for 60S pre-ribosomal subunits export to the cytoplasm.</text>
</comment>
<keyword evidence="1" id="KW-0690">Ribosome biogenesis</keyword>
<proteinExistence type="inferred from homology"/>
<dbReference type="VEuPathDB" id="MicrosporidiaDB:CWI39_2087p0010"/>
<keyword evidence="1" id="KW-0653">Protein transport</keyword>
<dbReference type="AlphaFoldDB" id="A0A4Q9KX89"/>
<accession>A0A4Q9KX89</accession>
<dbReference type="GO" id="GO:0005730">
    <property type="term" value="C:nucleolus"/>
    <property type="evidence" value="ECO:0007669"/>
    <property type="project" value="UniProtKB-SubCell"/>
</dbReference>
<name>A0A4Q9KX89_9MICR</name>
<dbReference type="EMBL" id="PIXR01002087">
    <property type="protein sequence ID" value="TBT99254.1"/>
    <property type="molecule type" value="Genomic_DNA"/>
</dbReference>
<dbReference type="GO" id="GO:0042273">
    <property type="term" value="P:ribosomal large subunit biogenesis"/>
    <property type="evidence" value="ECO:0007669"/>
    <property type="project" value="UniProtKB-UniRule"/>
</dbReference>
<evidence type="ECO:0000313" key="4">
    <source>
        <dbReference type="Proteomes" id="UP000293045"/>
    </source>
</evidence>
<protein>
    <recommendedName>
        <fullName evidence="1">Protein SDA1</fullName>
    </recommendedName>
</protein>
<evidence type="ECO:0000256" key="1">
    <source>
        <dbReference type="RuleBase" id="RU365057"/>
    </source>
</evidence>
<dbReference type="InterPro" id="IPR027312">
    <property type="entry name" value="Sda1"/>
</dbReference>
<keyword evidence="1" id="KW-0539">Nucleus</keyword>
<dbReference type="GO" id="GO:0015031">
    <property type="term" value="P:protein transport"/>
    <property type="evidence" value="ECO:0007669"/>
    <property type="project" value="UniProtKB-KW"/>
</dbReference>
<dbReference type="PANTHER" id="PTHR12730:SF0">
    <property type="entry name" value="PROTEIN SDA1 HOMOLOG"/>
    <property type="match status" value="1"/>
</dbReference>
<dbReference type="VEuPathDB" id="MicrosporidiaDB:CWI36_0642p0030"/>
<gene>
    <name evidence="3" type="ORF">CWI39_2087p0010</name>
</gene>
<organism evidence="3 4">
    <name type="scientific">Hamiltosporidium magnivora</name>
    <dbReference type="NCBI Taxonomy" id="148818"/>
    <lineage>
        <taxon>Eukaryota</taxon>
        <taxon>Fungi</taxon>
        <taxon>Fungi incertae sedis</taxon>
        <taxon>Microsporidia</taxon>
        <taxon>Dubosqiidae</taxon>
        <taxon>Hamiltosporidium</taxon>
    </lineage>
</organism>
<evidence type="ECO:0000256" key="2">
    <source>
        <dbReference type="SAM" id="MobiDB-lite"/>
    </source>
</evidence>
<reference evidence="3 4" key="1">
    <citation type="submission" date="2017-12" db="EMBL/GenBank/DDBJ databases">
        <authorList>
            <person name="Pombert J.-F."/>
            <person name="Haag K.L."/>
            <person name="Ebert D."/>
        </authorList>
    </citation>
    <scope>NUCLEOTIDE SEQUENCE [LARGE SCALE GENOMIC DNA]</scope>
    <source>
        <strain evidence="3">IL-BN-2</strain>
    </source>
</reference>
<feature type="region of interest" description="Disordered" evidence="2">
    <location>
        <begin position="381"/>
        <end position="415"/>
    </location>
</feature>
<dbReference type="GO" id="GO:0000055">
    <property type="term" value="P:ribosomal large subunit export from nucleus"/>
    <property type="evidence" value="ECO:0007669"/>
    <property type="project" value="UniProtKB-UniRule"/>
</dbReference>
<feature type="compositionally biased region" description="Basic residues" evidence="2">
    <location>
        <begin position="397"/>
        <end position="415"/>
    </location>
</feature>
<sequence length="415" mass="49004">MDLVSLQSKIFKDPNNYLEEYTEQLEKYKAFVELPIVPLKTLSTLLSFLTTVSHFYPSQYSSLIINHLSVTTNKLLKKEIFTNILILKRKKLITEEDFFTSIFLHTSDFKSVLRMCVKEISDRKTVEIFIKYVNHGNEKQYFFALFCILYCYEIKKYEELEKIICDNLFDKKGENMCLLYFLNLIDFSFSDNIYEKENQNTEKENENVENTENNSKILIKIGEIKAEEICKLLYKDLRLNKMMRDIRVKKLRVISVLKKFHNLKLKIFDYVVKIVDPSKEDLGQLMTVLIECLTPDEAKKGVDMVLDKFCNLAKDDDMVVYGLNILKEISVRFDLDVISYLEDYKKSKSKAVGYAYKMLVKSYKEKKVVGNRSLLYVRKKASEANKENKKDSTEKKNKYKNFKKGNKRRKNNKLK</sequence>
<feature type="compositionally biased region" description="Basic and acidic residues" evidence="2">
    <location>
        <begin position="381"/>
        <end position="396"/>
    </location>
</feature>
<dbReference type="Proteomes" id="UP000293045">
    <property type="component" value="Unassembled WGS sequence"/>
</dbReference>
<keyword evidence="1" id="KW-0813">Transport</keyword>
<dbReference type="PANTHER" id="PTHR12730">
    <property type="entry name" value="HSDA/SDA1-RELATED"/>
    <property type="match status" value="1"/>
</dbReference>
<comment type="caution">
    <text evidence="3">The sequence shown here is derived from an EMBL/GenBank/DDBJ whole genome shotgun (WGS) entry which is preliminary data.</text>
</comment>
<comment type="subcellular location">
    <subcellularLocation>
        <location evidence="1">Nucleus</location>
        <location evidence="1">Nucleolus</location>
    </subcellularLocation>
</comment>
<evidence type="ECO:0000313" key="3">
    <source>
        <dbReference type="EMBL" id="TBT99254.1"/>
    </source>
</evidence>